<reference evidence="7" key="1">
    <citation type="journal article" date="2019" name="Int. J. Syst. Evol. Microbiol.">
        <title>The Global Catalogue of Microorganisms (GCM) 10K type strain sequencing project: providing services to taxonomists for standard genome sequencing and annotation.</title>
        <authorList>
            <consortium name="The Broad Institute Genomics Platform"/>
            <consortium name="The Broad Institute Genome Sequencing Center for Infectious Disease"/>
            <person name="Wu L."/>
            <person name="Ma J."/>
        </authorList>
    </citation>
    <scope>NUCLEOTIDE SEQUENCE [LARGE SCALE GENOMIC DNA]</scope>
    <source>
        <strain evidence="7">CCUG 71848</strain>
    </source>
</reference>
<dbReference type="PANTHER" id="PTHR30146">
    <property type="entry name" value="LACI-RELATED TRANSCRIPTIONAL REPRESSOR"/>
    <property type="match status" value="1"/>
</dbReference>
<evidence type="ECO:0000256" key="2">
    <source>
        <dbReference type="ARBA" id="ARBA00023125"/>
    </source>
</evidence>
<keyword evidence="7" id="KW-1185">Reference proteome</keyword>
<accession>A0ABW3PP23</accession>
<proteinExistence type="predicted"/>
<dbReference type="SUPFAM" id="SSF53822">
    <property type="entry name" value="Periplasmic binding protein-like I"/>
    <property type="match status" value="1"/>
</dbReference>
<evidence type="ECO:0000313" key="6">
    <source>
        <dbReference type="EMBL" id="MFD1124716.1"/>
    </source>
</evidence>
<dbReference type="SUPFAM" id="SSF47413">
    <property type="entry name" value="lambda repressor-like DNA-binding domains"/>
    <property type="match status" value="1"/>
</dbReference>
<dbReference type="SMART" id="SM00354">
    <property type="entry name" value="HTH_LACI"/>
    <property type="match status" value="1"/>
</dbReference>
<dbReference type="PANTHER" id="PTHR30146:SF149">
    <property type="entry name" value="HTH-TYPE TRANSCRIPTIONAL REGULATOR EBGR"/>
    <property type="match status" value="1"/>
</dbReference>
<keyword evidence="3" id="KW-0804">Transcription</keyword>
<keyword evidence="1" id="KW-0805">Transcription regulation</keyword>
<dbReference type="Gene3D" id="1.10.260.40">
    <property type="entry name" value="lambda repressor-like DNA-binding domains"/>
    <property type="match status" value="1"/>
</dbReference>
<gene>
    <name evidence="6" type="ORF">ACFQ22_04970</name>
</gene>
<evidence type="ECO:0000256" key="3">
    <source>
        <dbReference type="ARBA" id="ARBA00023163"/>
    </source>
</evidence>
<dbReference type="Pfam" id="PF00356">
    <property type="entry name" value="LacI"/>
    <property type="match status" value="1"/>
</dbReference>
<evidence type="ECO:0000256" key="1">
    <source>
        <dbReference type="ARBA" id="ARBA00023015"/>
    </source>
</evidence>
<dbReference type="RefSeq" id="WP_121978956.1">
    <property type="nucleotide sequence ID" value="NZ_JBHTLH010000014.1"/>
</dbReference>
<dbReference type="InterPro" id="IPR010982">
    <property type="entry name" value="Lambda_DNA-bd_dom_sf"/>
</dbReference>
<protein>
    <submittedName>
        <fullName evidence="6">LacI family DNA-binding transcriptional regulator</fullName>
    </submittedName>
</protein>
<name>A0ABW3PP23_9LACO</name>
<keyword evidence="2 6" id="KW-0238">DNA-binding</keyword>
<feature type="region of interest" description="Disordered" evidence="4">
    <location>
        <begin position="1"/>
        <end position="32"/>
    </location>
</feature>
<dbReference type="InterPro" id="IPR046335">
    <property type="entry name" value="LacI/GalR-like_sensor"/>
</dbReference>
<evidence type="ECO:0000313" key="7">
    <source>
        <dbReference type="Proteomes" id="UP001597156"/>
    </source>
</evidence>
<dbReference type="GO" id="GO:0003677">
    <property type="term" value="F:DNA binding"/>
    <property type="evidence" value="ECO:0007669"/>
    <property type="project" value="UniProtKB-KW"/>
</dbReference>
<feature type="domain" description="HTH lacI-type" evidence="5">
    <location>
        <begin position="2"/>
        <end position="60"/>
    </location>
</feature>
<organism evidence="6 7">
    <name type="scientific">Lentilactobacillus raoultii</name>
    <dbReference type="NCBI Taxonomy" id="1987503"/>
    <lineage>
        <taxon>Bacteria</taxon>
        <taxon>Bacillati</taxon>
        <taxon>Bacillota</taxon>
        <taxon>Bacilli</taxon>
        <taxon>Lactobacillales</taxon>
        <taxon>Lactobacillaceae</taxon>
        <taxon>Lentilactobacillus</taxon>
    </lineage>
</organism>
<dbReference type="Gene3D" id="3.40.50.2300">
    <property type="match status" value="2"/>
</dbReference>
<dbReference type="InterPro" id="IPR000843">
    <property type="entry name" value="HTH_LacI"/>
</dbReference>
<sequence length="346" mass="38663">MPTIRDVSKAAKVSPGTVSRALNPTKQGSVSKETRLRIQKLARKMGYQTPAKRNGRKMAKPSQKFLRFALITTHTLEEEAKDEYWRLVRLGLYKEAEKKNIMIDSVINMHDGLDPQRIRPYDAVLIIGTPSIDSVKQLKLANSNIVIVDGGSNFNSLVDTVGTNFMEVTKEVLNALSANTKKEIACISGARIELQLDGRSREEMEDPRVTAYKEWISSHHKKQLFEQVNWSNTAAMRATDQLIEREGNQLGAIVVTSDSLLVIGVMKSLAKHHLTPGKDIFLVSFDDADFAPLLTPSLSTVWLPKTELGAAAILHAKSLSENNESNWTTRITLPSKIKYRDTFNPH</sequence>
<dbReference type="Proteomes" id="UP001597156">
    <property type="component" value="Unassembled WGS sequence"/>
</dbReference>
<dbReference type="PROSITE" id="PS50932">
    <property type="entry name" value="HTH_LACI_2"/>
    <property type="match status" value="1"/>
</dbReference>
<feature type="compositionally biased region" description="Polar residues" evidence="4">
    <location>
        <begin position="16"/>
        <end position="31"/>
    </location>
</feature>
<dbReference type="EMBL" id="JBHTLH010000014">
    <property type="protein sequence ID" value="MFD1124716.1"/>
    <property type="molecule type" value="Genomic_DNA"/>
</dbReference>
<comment type="caution">
    <text evidence="6">The sequence shown here is derived from an EMBL/GenBank/DDBJ whole genome shotgun (WGS) entry which is preliminary data.</text>
</comment>
<dbReference type="Pfam" id="PF13377">
    <property type="entry name" value="Peripla_BP_3"/>
    <property type="match status" value="1"/>
</dbReference>
<dbReference type="CDD" id="cd01392">
    <property type="entry name" value="HTH_LacI"/>
    <property type="match status" value="1"/>
</dbReference>
<evidence type="ECO:0000256" key="4">
    <source>
        <dbReference type="SAM" id="MobiDB-lite"/>
    </source>
</evidence>
<dbReference type="InterPro" id="IPR028082">
    <property type="entry name" value="Peripla_BP_I"/>
</dbReference>
<evidence type="ECO:0000259" key="5">
    <source>
        <dbReference type="PROSITE" id="PS50932"/>
    </source>
</evidence>